<dbReference type="EMBL" id="PJDT01000033">
    <property type="protein sequence ID" value="PKC86733.1"/>
    <property type="molecule type" value="Genomic_DNA"/>
</dbReference>
<name>A0A2N0SY78_BIFLN</name>
<sequence>MRDSLKRGDRLNVWMNGRHVGVFAALKNGVGFEYDPDAPRISFSLPKDGSWRKDAPENFLLNLLPESGAAKYAMMQSIGAKSQEPFDLLDNVDSAGALVFSRSDEQPSLSSTSVVEATDSDIAARITAVRHSPDSWFFKDKDARFSLAGAQGKFTLSRFDDGWVWPNGVIPSTHILKPSSFHDSDDVEHATMLLSKMVGIETPESDIQEFNGQQTYIVERFDRRIENGMPVRLPMEDMVQALGLPSSEKYKVSAVDTLTTLRKMDPSGRLGEEWLRRLAFNVAVDNCDAHARNYSVMPTSPDGESWKLSPAYDVMTTTVWPGLTDKLAMPFSGAEHASEVTPDHYARLADYCGFDPDTARDEAIRISDLVRLNAHTAYMDLAPELQAKLLDKIRVANSGMPSPQRFVLPDNGMVHVVSHDRDGHPVHDYWRRKPSR</sequence>
<organism evidence="6 7">
    <name type="scientific">Bifidobacterium longum</name>
    <dbReference type="NCBI Taxonomy" id="216816"/>
    <lineage>
        <taxon>Bacteria</taxon>
        <taxon>Bacillati</taxon>
        <taxon>Actinomycetota</taxon>
        <taxon>Actinomycetes</taxon>
        <taxon>Bifidobacteriales</taxon>
        <taxon>Bifidobacteriaceae</taxon>
        <taxon>Bifidobacterium</taxon>
    </lineage>
</organism>
<dbReference type="NCBIfam" id="TIGR03071">
    <property type="entry name" value="couple_hipA"/>
    <property type="match status" value="1"/>
</dbReference>
<dbReference type="GO" id="GO:0005829">
    <property type="term" value="C:cytosol"/>
    <property type="evidence" value="ECO:0007669"/>
    <property type="project" value="TreeGrafter"/>
</dbReference>
<comment type="similarity">
    <text evidence="1">Belongs to the HipA Ser/Thr kinase family.</text>
</comment>
<dbReference type="GO" id="GO:0004674">
    <property type="term" value="F:protein serine/threonine kinase activity"/>
    <property type="evidence" value="ECO:0007669"/>
    <property type="project" value="TreeGrafter"/>
</dbReference>
<evidence type="ECO:0000256" key="1">
    <source>
        <dbReference type="ARBA" id="ARBA00010164"/>
    </source>
</evidence>
<comment type="caution">
    <text evidence="6">The sequence shown here is derived from an EMBL/GenBank/DDBJ whole genome shotgun (WGS) entry which is preliminary data.</text>
</comment>
<evidence type="ECO:0000313" key="6">
    <source>
        <dbReference type="EMBL" id="PKC86733.1"/>
    </source>
</evidence>
<dbReference type="Pfam" id="PF07804">
    <property type="entry name" value="HipA_C"/>
    <property type="match status" value="1"/>
</dbReference>
<dbReference type="Pfam" id="PF13657">
    <property type="entry name" value="Couple_hipA"/>
    <property type="match status" value="1"/>
</dbReference>
<dbReference type="InterPro" id="IPR052028">
    <property type="entry name" value="HipA_Ser/Thr_kinase"/>
</dbReference>
<protein>
    <submittedName>
        <fullName evidence="6">HipA domain-containing protein</fullName>
    </submittedName>
</protein>
<accession>A0A2N0SY78</accession>
<gene>
    <name evidence="6" type="ORF">APC1503_2149</name>
</gene>
<evidence type="ECO:0000259" key="4">
    <source>
        <dbReference type="Pfam" id="PF07804"/>
    </source>
</evidence>
<dbReference type="PANTHER" id="PTHR37419">
    <property type="entry name" value="SERINE/THREONINE-PROTEIN KINASE TOXIN HIPA"/>
    <property type="match status" value="1"/>
</dbReference>
<evidence type="ECO:0000313" key="7">
    <source>
        <dbReference type="Proteomes" id="UP000232654"/>
    </source>
</evidence>
<dbReference type="AlphaFoldDB" id="A0A2N0SY78"/>
<evidence type="ECO:0000259" key="5">
    <source>
        <dbReference type="Pfam" id="PF13657"/>
    </source>
</evidence>
<reference evidence="6 7" key="1">
    <citation type="submission" date="2017-12" db="EMBL/GenBank/DDBJ databases">
        <title>Bifidobacterium longum APC/DPC strains.</title>
        <authorList>
            <person name="Arboleya S."/>
        </authorList>
    </citation>
    <scope>NUCLEOTIDE SEQUENCE [LARGE SCALE GENOMIC DNA]</scope>
    <source>
        <strain evidence="6 7">APC1503</strain>
    </source>
</reference>
<dbReference type="Proteomes" id="UP000232654">
    <property type="component" value="Unassembled WGS sequence"/>
</dbReference>
<keyword evidence="2" id="KW-0808">Transferase</keyword>
<dbReference type="PANTHER" id="PTHR37419:SF1">
    <property type="entry name" value="SERINE_THREONINE-PROTEIN KINASE TOXIN HIPA"/>
    <property type="match status" value="1"/>
</dbReference>
<dbReference type="InterPro" id="IPR017508">
    <property type="entry name" value="HipA_N1"/>
</dbReference>
<dbReference type="InterPro" id="IPR012893">
    <property type="entry name" value="HipA-like_C"/>
</dbReference>
<feature type="domain" description="HipA N-terminal subdomain 1" evidence="5">
    <location>
        <begin position="11"/>
        <end position="99"/>
    </location>
</feature>
<keyword evidence="3" id="KW-0418">Kinase</keyword>
<evidence type="ECO:0000256" key="3">
    <source>
        <dbReference type="ARBA" id="ARBA00022777"/>
    </source>
</evidence>
<feature type="domain" description="HipA-like C-terminal" evidence="4">
    <location>
        <begin position="145"/>
        <end position="364"/>
    </location>
</feature>
<proteinExistence type="inferred from homology"/>
<evidence type="ECO:0000256" key="2">
    <source>
        <dbReference type="ARBA" id="ARBA00022679"/>
    </source>
</evidence>